<gene>
    <name evidence="3" type="ORF">DGD08_06185</name>
</gene>
<dbReference type="InterPro" id="IPR001387">
    <property type="entry name" value="Cro/C1-type_HTH"/>
</dbReference>
<evidence type="ECO:0000259" key="2">
    <source>
        <dbReference type="PROSITE" id="PS50943"/>
    </source>
</evidence>
<evidence type="ECO:0000313" key="3">
    <source>
        <dbReference type="EMBL" id="HCT56785.1"/>
    </source>
</evidence>
<feature type="compositionally biased region" description="Basic and acidic residues" evidence="1">
    <location>
        <begin position="114"/>
        <end position="123"/>
    </location>
</feature>
<protein>
    <submittedName>
        <fullName evidence="3">XRE family transcriptional regulator</fullName>
    </submittedName>
</protein>
<dbReference type="SUPFAM" id="SSF47413">
    <property type="entry name" value="lambda repressor-like DNA-binding domains"/>
    <property type="match status" value="1"/>
</dbReference>
<dbReference type="SMART" id="SM00530">
    <property type="entry name" value="HTH_XRE"/>
    <property type="match status" value="1"/>
</dbReference>
<dbReference type="PROSITE" id="PS50943">
    <property type="entry name" value="HTH_CROC1"/>
    <property type="match status" value="1"/>
</dbReference>
<dbReference type="InterPro" id="IPR010982">
    <property type="entry name" value="Lambda_DNA-bd_dom_sf"/>
</dbReference>
<dbReference type="EMBL" id="DPIY01000006">
    <property type="protein sequence ID" value="HCT56785.1"/>
    <property type="molecule type" value="Genomic_DNA"/>
</dbReference>
<evidence type="ECO:0000256" key="1">
    <source>
        <dbReference type="SAM" id="MobiDB-lite"/>
    </source>
</evidence>
<feature type="domain" description="HTH cro/C1-type" evidence="2">
    <location>
        <begin position="21"/>
        <end position="73"/>
    </location>
</feature>
<comment type="caution">
    <text evidence="3">The sequence shown here is derived from an EMBL/GenBank/DDBJ whole genome shotgun (WGS) entry which is preliminary data.</text>
</comment>
<dbReference type="Pfam" id="PF13560">
    <property type="entry name" value="HTH_31"/>
    <property type="match status" value="1"/>
</dbReference>
<dbReference type="AlphaFoldDB" id="A0A3D4V6S7"/>
<evidence type="ECO:0000313" key="4">
    <source>
        <dbReference type="Proteomes" id="UP000264071"/>
    </source>
</evidence>
<dbReference type="Proteomes" id="UP000264071">
    <property type="component" value="Unassembled WGS sequence"/>
</dbReference>
<feature type="region of interest" description="Disordered" evidence="1">
    <location>
        <begin position="91"/>
        <end position="123"/>
    </location>
</feature>
<name>A0A3D4V6S7_9BACT</name>
<dbReference type="Gene3D" id="1.10.260.40">
    <property type="entry name" value="lambda repressor-like DNA-binding domains"/>
    <property type="match status" value="1"/>
</dbReference>
<sequence length="123" mass="13499">MSRIGNETSTPDVLGELGERIRGYRLQQNLRVIDVARLSGLPSRTINRLEAGENSTLETVVRVLRALGRLDALEAFLPVPTLSPIQLAALSGQVRQRASRPRKTSASRDSTPATERERGARDP</sequence>
<accession>A0A3D4V6S7</accession>
<proteinExistence type="predicted"/>
<dbReference type="GO" id="GO:0003677">
    <property type="term" value="F:DNA binding"/>
    <property type="evidence" value="ECO:0007669"/>
    <property type="project" value="InterPro"/>
</dbReference>
<organism evidence="3 4">
    <name type="scientific">Gemmatimonas aurantiaca</name>
    <dbReference type="NCBI Taxonomy" id="173480"/>
    <lineage>
        <taxon>Bacteria</taxon>
        <taxon>Pseudomonadati</taxon>
        <taxon>Gemmatimonadota</taxon>
        <taxon>Gemmatimonadia</taxon>
        <taxon>Gemmatimonadales</taxon>
        <taxon>Gemmatimonadaceae</taxon>
        <taxon>Gemmatimonas</taxon>
    </lineage>
</organism>
<reference evidence="3 4" key="1">
    <citation type="journal article" date="2018" name="Nat. Biotechnol.">
        <title>A standardized bacterial taxonomy based on genome phylogeny substantially revises the tree of life.</title>
        <authorList>
            <person name="Parks D.H."/>
            <person name="Chuvochina M."/>
            <person name="Waite D.W."/>
            <person name="Rinke C."/>
            <person name="Skarshewski A."/>
            <person name="Chaumeil P.A."/>
            <person name="Hugenholtz P."/>
        </authorList>
    </citation>
    <scope>NUCLEOTIDE SEQUENCE [LARGE SCALE GENOMIC DNA]</scope>
    <source>
        <strain evidence="3">UBA8844</strain>
    </source>
</reference>
<dbReference type="OMA" id="KPWTWGD"/>
<dbReference type="CDD" id="cd00093">
    <property type="entry name" value="HTH_XRE"/>
    <property type="match status" value="1"/>
</dbReference>